<evidence type="ECO:0000256" key="2">
    <source>
        <dbReference type="ARBA" id="ARBA00006824"/>
    </source>
</evidence>
<feature type="transmembrane region" description="Helical" evidence="6">
    <location>
        <begin position="61"/>
        <end position="80"/>
    </location>
</feature>
<evidence type="ECO:0000256" key="4">
    <source>
        <dbReference type="ARBA" id="ARBA00022989"/>
    </source>
</evidence>
<comment type="subcellular location">
    <subcellularLocation>
        <location evidence="1">Membrane</location>
        <topology evidence="1">Multi-pass membrane protein</topology>
    </subcellularLocation>
</comment>
<proteinExistence type="inferred from homology"/>
<dbReference type="PANTHER" id="PTHR11266:SF75">
    <property type="entry name" value="IP10007P-RELATED"/>
    <property type="match status" value="1"/>
</dbReference>
<evidence type="ECO:0000256" key="6">
    <source>
        <dbReference type="RuleBase" id="RU363053"/>
    </source>
</evidence>
<name>A0A6H5GKS2_9HEMI</name>
<feature type="transmembrane region" description="Helical" evidence="6">
    <location>
        <begin position="100"/>
        <end position="118"/>
    </location>
</feature>
<keyword evidence="4 6" id="KW-1133">Transmembrane helix</keyword>
<dbReference type="Pfam" id="PF04117">
    <property type="entry name" value="Mpv17_PMP22"/>
    <property type="match status" value="1"/>
</dbReference>
<dbReference type="OrthoDB" id="430207at2759"/>
<dbReference type="Proteomes" id="UP000479000">
    <property type="component" value="Unassembled WGS sequence"/>
</dbReference>
<accession>A0A6H5GKS2</accession>
<dbReference type="EMBL" id="CADCXU010013538">
    <property type="protein sequence ID" value="CAB0003628.1"/>
    <property type="molecule type" value="Genomic_DNA"/>
</dbReference>
<evidence type="ECO:0000256" key="5">
    <source>
        <dbReference type="ARBA" id="ARBA00023136"/>
    </source>
</evidence>
<organism evidence="7 8">
    <name type="scientific">Nesidiocoris tenuis</name>
    <dbReference type="NCBI Taxonomy" id="355587"/>
    <lineage>
        <taxon>Eukaryota</taxon>
        <taxon>Metazoa</taxon>
        <taxon>Ecdysozoa</taxon>
        <taxon>Arthropoda</taxon>
        <taxon>Hexapoda</taxon>
        <taxon>Insecta</taxon>
        <taxon>Pterygota</taxon>
        <taxon>Neoptera</taxon>
        <taxon>Paraneoptera</taxon>
        <taxon>Hemiptera</taxon>
        <taxon>Heteroptera</taxon>
        <taxon>Panheteroptera</taxon>
        <taxon>Cimicomorpha</taxon>
        <taxon>Miridae</taxon>
        <taxon>Dicyphina</taxon>
        <taxon>Nesidiocoris</taxon>
    </lineage>
</organism>
<keyword evidence="5 6" id="KW-0472">Membrane</keyword>
<comment type="similarity">
    <text evidence="2 6">Belongs to the peroxisomal membrane protein PXMP2/4 family.</text>
</comment>
<dbReference type="GO" id="GO:0005739">
    <property type="term" value="C:mitochondrion"/>
    <property type="evidence" value="ECO:0007669"/>
    <property type="project" value="TreeGrafter"/>
</dbReference>
<dbReference type="PANTHER" id="PTHR11266">
    <property type="entry name" value="PEROXISOMAL MEMBRANE PROTEIN 2, PXMP2 MPV17"/>
    <property type="match status" value="1"/>
</dbReference>
<dbReference type="InterPro" id="IPR007248">
    <property type="entry name" value="Mpv17_PMP22"/>
</dbReference>
<keyword evidence="3 6" id="KW-0812">Transmembrane</keyword>
<evidence type="ECO:0000256" key="1">
    <source>
        <dbReference type="ARBA" id="ARBA00004141"/>
    </source>
</evidence>
<evidence type="ECO:0000313" key="7">
    <source>
        <dbReference type="EMBL" id="CAB0003628.1"/>
    </source>
</evidence>
<evidence type="ECO:0000256" key="3">
    <source>
        <dbReference type="ARBA" id="ARBA00022692"/>
    </source>
</evidence>
<evidence type="ECO:0000313" key="8">
    <source>
        <dbReference type="Proteomes" id="UP000479000"/>
    </source>
</evidence>
<reference evidence="7 8" key="1">
    <citation type="submission" date="2020-02" db="EMBL/GenBank/DDBJ databases">
        <authorList>
            <person name="Ferguson B K."/>
        </authorList>
    </citation>
    <scope>NUCLEOTIDE SEQUENCE [LARGE SCALE GENOMIC DNA]</scope>
</reference>
<gene>
    <name evidence="7" type="ORF">NTEN_LOCUS9142</name>
</gene>
<sequence>MSLRKICNSEIVKKCVVHAQESRKGLLRGMASYAVIWPLGSVVQQKIEGREELDYWRVCRFLVYGSLYVAPTLTIWMTIARVVWPQNNLRSALTKALVEQVTYTPFAMTSFYFGMTLLEMKTIDDAKKEVADKFLPTYRVGAVVWPFLQTFNYTVVAEKNRIVFVSFCSLVWTTFLAYMKELEASRLEEEGVPLAIRKKPKA</sequence>
<dbReference type="GO" id="GO:0016020">
    <property type="term" value="C:membrane"/>
    <property type="evidence" value="ECO:0007669"/>
    <property type="project" value="UniProtKB-SubCell"/>
</dbReference>
<feature type="transmembrane region" description="Helical" evidence="6">
    <location>
        <begin position="162"/>
        <end position="179"/>
    </location>
</feature>
<protein>
    <submittedName>
        <fullName evidence="7">Uncharacterized protein</fullName>
    </submittedName>
</protein>
<dbReference type="AlphaFoldDB" id="A0A6H5GKS2"/>
<keyword evidence="8" id="KW-1185">Reference proteome</keyword>